<organism evidence="1 2">
    <name type="scientific">Afipia massiliensis</name>
    <dbReference type="NCBI Taxonomy" id="211460"/>
    <lineage>
        <taxon>Bacteria</taxon>
        <taxon>Pseudomonadati</taxon>
        <taxon>Pseudomonadota</taxon>
        <taxon>Alphaproteobacteria</taxon>
        <taxon>Hyphomicrobiales</taxon>
        <taxon>Nitrobacteraceae</taxon>
        <taxon>Afipia</taxon>
    </lineage>
</organism>
<sequence>MTVNARFLHHRGELIAQLVLLNLSRRRPGQGIDNTNMLRDLITRKLRPAGCPETLRIDFVSRSRHHDGKADLAPARIRHTNHRSLGNIWKIVKEVLDLGRIHILSSGDEHVFEAIDNEDVAIGITDSDVAGAEQSL</sequence>
<evidence type="ECO:0000313" key="2">
    <source>
        <dbReference type="Proteomes" id="UP000521227"/>
    </source>
</evidence>
<accession>A0A840N0K8</accession>
<evidence type="ECO:0000313" key="1">
    <source>
        <dbReference type="EMBL" id="MBB5053623.1"/>
    </source>
</evidence>
<dbReference type="AlphaFoldDB" id="A0A840N0K8"/>
<dbReference type="EMBL" id="JACHIJ010000005">
    <property type="protein sequence ID" value="MBB5053623.1"/>
    <property type="molecule type" value="Genomic_DNA"/>
</dbReference>
<gene>
    <name evidence="1" type="ORF">HNQ36_003623</name>
</gene>
<dbReference type="Proteomes" id="UP000521227">
    <property type="component" value="Unassembled WGS sequence"/>
</dbReference>
<protein>
    <submittedName>
        <fullName evidence="1">Uncharacterized protein</fullName>
    </submittedName>
</protein>
<comment type="caution">
    <text evidence="1">The sequence shown here is derived from an EMBL/GenBank/DDBJ whole genome shotgun (WGS) entry which is preliminary data.</text>
</comment>
<name>A0A840N0K8_9BRAD</name>
<reference evidence="1 2" key="1">
    <citation type="submission" date="2020-08" db="EMBL/GenBank/DDBJ databases">
        <title>Genomic Encyclopedia of Type Strains, Phase IV (KMG-IV): sequencing the most valuable type-strain genomes for metagenomic binning, comparative biology and taxonomic classification.</title>
        <authorList>
            <person name="Goeker M."/>
        </authorList>
    </citation>
    <scope>NUCLEOTIDE SEQUENCE [LARGE SCALE GENOMIC DNA]</scope>
    <source>
        <strain evidence="1 2">DSM 17498</strain>
    </source>
</reference>
<proteinExistence type="predicted"/>